<accession>A0A0B8PIR5</accession>
<evidence type="ECO:0000313" key="1">
    <source>
        <dbReference type="EMBL" id="GAM64572.1"/>
    </source>
</evidence>
<reference evidence="1 2" key="2">
    <citation type="submission" date="2015-01" db="EMBL/GenBank/DDBJ databases">
        <authorList>
            <consortium name="NBRP consortium"/>
            <person name="Sawabe T."/>
            <person name="Meirelles P."/>
            <person name="Feng G."/>
            <person name="Sayaka M."/>
            <person name="Hattori M."/>
            <person name="Ohkuma M."/>
        </authorList>
    </citation>
    <scope>NUCLEOTIDE SEQUENCE [LARGE SCALE GENOMIC DNA]</scope>
    <source>
        <strain evidence="1 2">JCM19232</strain>
    </source>
</reference>
<evidence type="ECO:0000313" key="2">
    <source>
        <dbReference type="Proteomes" id="UP000031670"/>
    </source>
</evidence>
<name>A0A0B8PIR5_9VIBR</name>
<dbReference type="AlphaFoldDB" id="A0A0B8PIR5"/>
<reference evidence="1 2" key="1">
    <citation type="submission" date="2015-01" db="EMBL/GenBank/DDBJ databases">
        <title>Vibrio sp. C5 JCM 19232 whole genome shotgun sequence.</title>
        <authorList>
            <person name="Sawabe T."/>
            <person name="Meirelles P."/>
            <person name="Feng G."/>
            <person name="Sayaka M."/>
            <person name="Hattori M."/>
            <person name="Ohkuma M."/>
        </authorList>
    </citation>
    <scope>NUCLEOTIDE SEQUENCE [LARGE SCALE GENOMIC DNA]</scope>
    <source>
        <strain evidence="1 2">JCM19232</strain>
    </source>
</reference>
<dbReference type="EMBL" id="BBSA01000013">
    <property type="protein sequence ID" value="GAM64572.1"/>
    <property type="molecule type" value="Genomic_DNA"/>
</dbReference>
<dbReference type="Proteomes" id="UP000031670">
    <property type="component" value="Unassembled WGS sequence"/>
</dbReference>
<protein>
    <submittedName>
        <fullName evidence="1">MSHA pilin protein mshA</fullName>
    </submittedName>
</protein>
<gene>
    <name evidence="1" type="ORF">JCM19232_1242</name>
</gene>
<sequence length="116" mass="12060">MAGAGSIVYGKAAIEGVERLDYNDDATAAQLEDETELQFGYPRATEDGIVKVVQGLEDTNEWSWVQASGATSIVATLASSAGADEGEITGTECFVTYNEAENSASTPSIVVTNTGC</sequence>
<organism evidence="1 2">
    <name type="scientific">Vibrio ishigakensis</name>
    <dbReference type="NCBI Taxonomy" id="1481914"/>
    <lineage>
        <taxon>Bacteria</taxon>
        <taxon>Pseudomonadati</taxon>
        <taxon>Pseudomonadota</taxon>
        <taxon>Gammaproteobacteria</taxon>
        <taxon>Vibrionales</taxon>
        <taxon>Vibrionaceae</taxon>
        <taxon>Vibrio</taxon>
    </lineage>
</organism>
<proteinExistence type="predicted"/>
<comment type="caution">
    <text evidence="1">The sequence shown here is derived from an EMBL/GenBank/DDBJ whole genome shotgun (WGS) entry which is preliminary data.</text>
</comment>